<protein>
    <submittedName>
        <fullName evidence="1">Uncharacterized protein</fullName>
    </submittedName>
</protein>
<comment type="caution">
    <text evidence="1">The sequence shown here is derived from an EMBL/GenBank/DDBJ whole genome shotgun (WGS) entry which is preliminary data.</text>
</comment>
<evidence type="ECO:0000313" key="1">
    <source>
        <dbReference type="EMBL" id="KAK7497752.1"/>
    </source>
</evidence>
<gene>
    <name evidence="1" type="ORF">BaRGS_00010886</name>
</gene>
<dbReference type="EMBL" id="JACVVK020000055">
    <property type="protein sequence ID" value="KAK7497752.1"/>
    <property type="molecule type" value="Genomic_DNA"/>
</dbReference>
<evidence type="ECO:0000313" key="2">
    <source>
        <dbReference type="Proteomes" id="UP001519460"/>
    </source>
</evidence>
<dbReference type="Proteomes" id="UP001519460">
    <property type="component" value="Unassembled WGS sequence"/>
</dbReference>
<name>A0ABD0LEK1_9CAEN</name>
<proteinExistence type="predicted"/>
<reference evidence="1 2" key="1">
    <citation type="journal article" date="2023" name="Sci. Data">
        <title>Genome assembly of the Korean intertidal mud-creeper Batillaria attramentaria.</title>
        <authorList>
            <person name="Patra A.K."/>
            <person name="Ho P.T."/>
            <person name="Jun S."/>
            <person name="Lee S.J."/>
            <person name="Kim Y."/>
            <person name="Won Y.J."/>
        </authorList>
    </citation>
    <scope>NUCLEOTIDE SEQUENCE [LARGE SCALE GENOMIC DNA]</scope>
    <source>
        <strain evidence="1">Wonlab-2016</strain>
    </source>
</reference>
<accession>A0ABD0LEK1</accession>
<sequence>MHKRKTAVYMYKPNTTRKHGVQHSQEMTKDTQVSVQCMPDEQKSLSRMENLLALWETGLLSTSQSLICVICVKLTGWCMSDRYSRWLWQFVD</sequence>
<dbReference type="AlphaFoldDB" id="A0ABD0LEK1"/>
<organism evidence="1 2">
    <name type="scientific">Batillaria attramentaria</name>
    <dbReference type="NCBI Taxonomy" id="370345"/>
    <lineage>
        <taxon>Eukaryota</taxon>
        <taxon>Metazoa</taxon>
        <taxon>Spiralia</taxon>
        <taxon>Lophotrochozoa</taxon>
        <taxon>Mollusca</taxon>
        <taxon>Gastropoda</taxon>
        <taxon>Caenogastropoda</taxon>
        <taxon>Sorbeoconcha</taxon>
        <taxon>Cerithioidea</taxon>
        <taxon>Batillariidae</taxon>
        <taxon>Batillaria</taxon>
    </lineage>
</organism>
<keyword evidence="2" id="KW-1185">Reference proteome</keyword>